<dbReference type="EMBL" id="MVHR01000026">
    <property type="protein sequence ID" value="ORA71408.1"/>
    <property type="molecule type" value="Genomic_DNA"/>
</dbReference>
<evidence type="ECO:0000313" key="1">
    <source>
        <dbReference type="EMBL" id="ORA71408.1"/>
    </source>
</evidence>
<reference evidence="1 2" key="1">
    <citation type="submission" date="2017-02" db="EMBL/GenBank/DDBJ databases">
        <title>The new phylogeny of genus Mycobacterium.</title>
        <authorList>
            <person name="Tortoli E."/>
            <person name="Trovato A."/>
            <person name="Cirillo D.M."/>
        </authorList>
    </citation>
    <scope>NUCLEOTIDE SEQUENCE [LARGE SCALE GENOMIC DNA]</scope>
    <source>
        <strain evidence="1 2">DSM 44471</strain>
    </source>
</reference>
<sequence length="80" mass="7970">MPAYTFAVQQMLRVNTAGVQAMDAAGVVSVGELNVTIAPAGQGPSCQVSAVTAQADTRYLAKEAASVTGLAAVAHPVIGV</sequence>
<dbReference type="Proteomes" id="UP000192566">
    <property type="component" value="Unassembled WGS sequence"/>
</dbReference>
<dbReference type="STRING" id="53376.BST25_16930"/>
<dbReference type="AlphaFoldDB" id="A0A1X0DGB8"/>
<proteinExistence type="predicted"/>
<organism evidence="1 2">
    <name type="scientific">Mycobacterium heidelbergense</name>
    <dbReference type="NCBI Taxonomy" id="53376"/>
    <lineage>
        <taxon>Bacteria</taxon>
        <taxon>Bacillati</taxon>
        <taxon>Actinomycetota</taxon>
        <taxon>Actinomycetes</taxon>
        <taxon>Mycobacteriales</taxon>
        <taxon>Mycobacteriaceae</taxon>
        <taxon>Mycobacterium</taxon>
        <taxon>Mycobacterium simiae complex</taxon>
    </lineage>
</organism>
<accession>A0A1X0DGB8</accession>
<keyword evidence="2" id="KW-1185">Reference proteome</keyword>
<protein>
    <submittedName>
        <fullName evidence="1">Uncharacterized protein</fullName>
    </submittedName>
</protein>
<name>A0A1X0DGB8_MYCHE</name>
<evidence type="ECO:0000313" key="2">
    <source>
        <dbReference type="Proteomes" id="UP000192566"/>
    </source>
</evidence>
<comment type="caution">
    <text evidence="1">The sequence shown here is derived from an EMBL/GenBank/DDBJ whole genome shotgun (WGS) entry which is preliminary data.</text>
</comment>
<gene>
    <name evidence="1" type="ORF">BST25_16930</name>
</gene>